<sequence length="190" mass="21203">MGSVSLKISDSTARFERATLCTSEVNLLMILSVLTTNLFALYAFNYSPIHLHAHNLNPHKNISLISEHVSLILREIGSSQKKLAKMEKELLGYDTIDISRPNISSELKLYLQHHQLPLGKDSRTGIIEMVASVGHSCERSTDLLSQYMNYKVFGSCPDDWSLAQKLILRGCEPLPRRRCFAKGGSKLGGD</sequence>
<name>A0AAV2FRD8_9ROSI</name>
<proteinExistence type="predicted"/>
<dbReference type="PANTHER" id="PTHR44067">
    <property type="entry name" value="S-ADENOSYL-L-METHIONINE-DEPENDENT METHYLTRANSFERASE SUPERFAMILY PROTEIN-RELATED"/>
    <property type="match status" value="1"/>
</dbReference>
<dbReference type="EMBL" id="OZ034820">
    <property type="protein sequence ID" value="CAL1400904.1"/>
    <property type="molecule type" value="Genomic_DNA"/>
</dbReference>
<evidence type="ECO:0000313" key="2">
    <source>
        <dbReference type="Proteomes" id="UP001497516"/>
    </source>
</evidence>
<dbReference type="AlphaFoldDB" id="A0AAV2FRD8"/>
<dbReference type="InterPro" id="IPR053223">
    <property type="entry name" value="Prob_Methyltransferase"/>
</dbReference>
<reference evidence="1 2" key="1">
    <citation type="submission" date="2024-04" db="EMBL/GenBank/DDBJ databases">
        <authorList>
            <person name="Fracassetti M."/>
        </authorList>
    </citation>
    <scope>NUCLEOTIDE SEQUENCE [LARGE SCALE GENOMIC DNA]</scope>
</reference>
<dbReference type="PANTHER" id="PTHR44067:SF3">
    <property type="entry name" value="OS06G0138600 PROTEIN"/>
    <property type="match status" value="1"/>
</dbReference>
<evidence type="ECO:0000313" key="1">
    <source>
        <dbReference type="EMBL" id="CAL1400904.1"/>
    </source>
</evidence>
<protein>
    <submittedName>
        <fullName evidence="1">Uncharacterized protein</fullName>
    </submittedName>
</protein>
<gene>
    <name evidence="1" type="ORF">LTRI10_LOCUS41004</name>
</gene>
<keyword evidence="2" id="KW-1185">Reference proteome</keyword>
<accession>A0AAV2FRD8</accession>
<organism evidence="1 2">
    <name type="scientific">Linum trigynum</name>
    <dbReference type="NCBI Taxonomy" id="586398"/>
    <lineage>
        <taxon>Eukaryota</taxon>
        <taxon>Viridiplantae</taxon>
        <taxon>Streptophyta</taxon>
        <taxon>Embryophyta</taxon>
        <taxon>Tracheophyta</taxon>
        <taxon>Spermatophyta</taxon>
        <taxon>Magnoliopsida</taxon>
        <taxon>eudicotyledons</taxon>
        <taxon>Gunneridae</taxon>
        <taxon>Pentapetalae</taxon>
        <taxon>rosids</taxon>
        <taxon>fabids</taxon>
        <taxon>Malpighiales</taxon>
        <taxon>Linaceae</taxon>
        <taxon>Linum</taxon>
    </lineage>
</organism>
<dbReference type="Proteomes" id="UP001497516">
    <property type="component" value="Chromosome 7"/>
</dbReference>